<name>A0A1B9GJN4_9TREE</name>
<reference evidence="2 3" key="1">
    <citation type="submission" date="2013-07" db="EMBL/GenBank/DDBJ databases">
        <title>The Genome Sequence of Cryptococcus heveanensis BCC8398.</title>
        <authorList>
            <consortium name="The Broad Institute Genome Sequencing Platform"/>
            <person name="Cuomo C."/>
            <person name="Litvintseva A."/>
            <person name="Chen Y."/>
            <person name="Heitman J."/>
            <person name="Sun S."/>
            <person name="Springer D."/>
            <person name="Dromer F."/>
            <person name="Young S.K."/>
            <person name="Zeng Q."/>
            <person name="Gargeya S."/>
            <person name="Fitzgerald M."/>
            <person name="Abouelleil A."/>
            <person name="Alvarado L."/>
            <person name="Berlin A.M."/>
            <person name="Chapman S.B."/>
            <person name="Dewar J."/>
            <person name="Goldberg J."/>
            <person name="Griggs A."/>
            <person name="Gujja S."/>
            <person name="Hansen M."/>
            <person name="Howarth C."/>
            <person name="Imamovic A."/>
            <person name="Larimer J."/>
            <person name="McCowan C."/>
            <person name="Murphy C."/>
            <person name="Pearson M."/>
            <person name="Priest M."/>
            <person name="Roberts A."/>
            <person name="Saif S."/>
            <person name="Shea T."/>
            <person name="Sykes S."/>
            <person name="Wortman J."/>
            <person name="Nusbaum C."/>
            <person name="Birren B."/>
        </authorList>
    </citation>
    <scope>NUCLEOTIDE SEQUENCE [LARGE SCALE GENOMIC DNA]</scope>
    <source>
        <strain evidence="2 3">BCC8398</strain>
    </source>
</reference>
<reference evidence="3" key="2">
    <citation type="submission" date="2013-12" db="EMBL/GenBank/DDBJ databases">
        <title>Evolution of pathogenesis and genome organization in the Tremellales.</title>
        <authorList>
            <person name="Cuomo C."/>
            <person name="Litvintseva A."/>
            <person name="Heitman J."/>
            <person name="Chen Y."/>
            <person name="Sun S."/>
            <person name="Springer D."/>
            <person name="Dromer F."/>
            <person name="Young S."/>
            <person name="Zeng Q."/>
            <person name="Chapman S."/>
            <person name="Gujja S."/>
            <person name="Saif S."/>
            <person name="Birren B."/>
        </authorList>
    </citation>
    <scope>NUCLEOTIDE SEQUENCE [LARGE SCALE GENOMIC DNA]</scope>
    <source>
        <strain evidence="3">BCC8398</strain>
    </source>
</reference>
<evidence type="ECO:0000256" key="1">
    <source>
        <dbReference type="SAM" id="MobiDB-lite"/>
    </source>
</evidence>
<sequence>MPIKREHDYTSSDTSPPPPSSPTLQAHATSSTPKSTPKKAKKEPGLKTLSGSPAKAYNMPTGAAASAKGKLAFNIIEKGIDSLDKDVMQKELGFTKEQLKCLLRKDKGTLRRALLVFAETL</sequence>
<evidence type="ECO:0000313" key="2">
    <source>
        <dbReference type="EMBL" id="OCF31186.1"/>
    </source>
</evidence>
<keyword evidence="3" id="KW-1185">Reference proteome</keyword>
<proteinExistence type="predicted"/>
<evidence type="ECO:0000313" key="3">
    <source>
        <dbReference type="Proteomes" id="UP000092666"/>
    </source>
</evidence>
<organism evidence="2 3">
    <name type="scientific">Kwoniella heveanensis BCC8398</name>
    <dbReference type="NCBI Taxonomy" id="1296120"/>
    <lineage>
        <taxon>Eukaryota</taxon>
        <taxon>Fungi</taxon>
        <taxon>Dikarya</taxon>
        <taxon>Basidiomycota</taxon>
        <taxon>Agaricomycotina</taxon>
        <taxon>Tremellomycetes</taxon>
        <taxon>Tremellales</taxon>
        <taxon>Cryptococcaceae</taxon>
        <taxon>Kwoniella</taxon>
    </lineage>
</organism>
<protein>
    <submittedName>
        <fullName evidence="2">Uncharacterized protein</fullName>
    </submittedName>
</protein>
<dbReference type="AlphaFoldDB" id="A0A1B9GJN4"/>
<dbReference type="Proteomes" id="UP000092666">
    <property type="component" value="Unassembled WGS sequence"/>
</dbReference>
<dbReference type="EMBL" id="KV700137">
    <property type="protein sequence ID" value="OCF31186.1"/>
    <property type="molecule type" value="Genomic_DNA"/>
</dbReference>
<feature type="compositionally biased region" description="Basic and acidic residues" evidence="1">
    <location>
        <begin position="1"/>
        <end position="10"/>
    </location>
</feature>
<gene>
    <name evidence="2" type="ORF">I316_07154</name>
</gene>
<feature type="region of interest" description="Disordered" evidence="1">
    <location>
        <begin position="1"/>
        <end position="58"/>
    </location>
</feature>
<accession>A0A1B9GJN4</accession>